<reference evidence="3 4" key="1">
    <citation type="submission" date="2015-04" db="EMBL/GenBank/DDBJ databases">
        <title>Complete genome sequence of Schizopora paradoxa KUC8140, a cosmopolitan wood degrader in East Asia.</title>
        <authorList>
            <consortium name="DOE Joint Genome Institute"/>
            <person name="Min B."/>
            <person name="Park H."/>
            <person name="Jang Y."/>
            <person name="Kim J.-J."/>
            <person name="Kim K.H."/>
            <person name="Pangilinan J."/>
            <person name="Lipzen A."/>
            <person name="Riley R."/>
            <person name="Grigoriev I.V."/>
            <person name="Spatafora J.W."/>
            <person name="Choi I.-G."/>
        </authorList>
    </citation>
    <scope>NUCLEOTIDE SEQUENCE [LARGE SCALE GENOMIC DNA]</scope>
    <source>
        <strain evidence="3 4">KUC8140</strain>
    </source>
</reference>
<dbReference type="InParanoid" id="A0A0H2S5P0"/>
<dbReference type="PROSITE" id="PS50837">
    <property type="entry name" value="NACHT"/>
    <property type="match status" value="2"/>
</dbReference>
<feature type="domain" description="NACHT" evidence="2">
    <location>
        <begin position="1093"/>
        <end position="1244"/>
    </location>
</feature>
<dbReference type="InterPro" id="IPR027417">
    <property type="entry name" value="P-loop_NTPase"/>
</dbReference>
<feature type="domain" description="NACHT" evidence="2">
    <location>
        <begin position="429"/>
        <end position="585"/>
    </location>
</feature>
<dbReference type="Pfam" id="PF24883">
    <property type="entry name" value="NPHP3_N"/>
    <property type="match status" value="3"/>
</dbReference>
<dbReference type="InterPro" id="IPR007111">
    <property type="entry name" value="NACHT_NTPase"/>
</dbReference>
<name>A0A0H2S5P0_9AGAM</name>
<dbReference type="Gene3D" id="3.40.50.300">
    <property type="entry name" value="P-loop containing nucleotide triphosphate hydrolases"/>
    <property type="match status" value="3"/>
</dbReference>
<dbReference type="OrthoDB" id="1577640at2759"/>
<sequence length="2348" mass="264577">MVSYGTELSWIEIHSVTILSSDYSTAGKLRVAVEDWRGLEEEKETIAKSDEKVTEFWRTWKLRRKCVAFSNDIIVIRLYRERVLRKDKFLKKFKFSTSSVITEAGDRQDFNCKPNADPLSLTVSLRRLGSVSPLNGVKLGDALHDFKISSMTNGTIQAIHDVFGNSDQSMCVEVMDKAVKTLEKLTGIHPFVGIVIKALLIPYNMWKQKNGFMDHLKALTREIYAVFASIVTAYPATELVHAKDAVADLAKLMLDASEYVEGFAKADEMSLKYSSRAFHHIKRFAAAQFPKKLDDFRTDLRERRLDFREATLVDVLVKSGTLKDRGDDMSYLERKLRPVNLPLVDGCLKGTREAFLSSVKIWSLSKKSLDDIATNIYQMAYEQSPLSDLDKSNISMFCRHFHVVISRLRGSGIDGKRSTSLLSAEEDSNVLWLTGAPGAGKTAMASTVISKVLRHKCAKFFIKRGATDPRTIWPSIAYGLADLSRGVKLDILDILSGDARHAYPAGASIEDQFRQLICGPLKRNFDSTLLKRIVVVIDALDECDMGSREQWAAFLDTIIKWRKEVPIHCKLIVTSRIEADIERRLKSISHPLALDTGDDVSDESNRDIRRLFETGFRDIGVGSEIIEILTRYAAGLFIWATTVIEFVRAGDPEERLQDVLNNMSAVPGEEDKLGKLYGQIIFRIASPRLNRPKEVDRLRLVLASLVLLRRPLSINALEWLFSPEDILAVNHFSRSRQSDISRVVDGLKSVIVTEGNGLLRVRHKSFSDFLLDDRRVLSVLRTLLHDVRHHGQTDILATFSIAQQHALVAKCCLHLMSLSVCTGSAFHQTSTSAALMYSCTYWADHLQCAGPDYYPNSGLHLTPSAEALPALQQLTLRWIEVSSESQSIQSGGVPVQGSDDSLAAQITLNDASIVGSLSVFAATHPVVNLIYRVLSVLADRELCDEEVVLVRALTKDMCGSLRFMMATYAELEQEYSEDCSTKLLKIIVEASDYAVDFVNNLNIVDSRIDQFRKKIRGFRHQIRDARLDFREAVAIRRLPRIQQRKAQDNMESFIRRSLKPVNQLPVDGGCLSGTRAKTLSSVDAWLENHDLQNVFWISGAPGTGKTALASTIITDKSRNSEHCRFFIKIRDQKLRDPRVVWRSIAYELANTYRGIKVDILEHISGGSLPKDDDIEGQFRHLILNPLKTQFSADALSTRKQLVVIDALDEFNQENPDELVTFLDTIVQWKMELPLTCRLVITSRPETEIVGKLQNASHRLVLDAGDVVSKESNADIRYFYETELQQMKGDVVGWPDSNSITKLTQAASGVFVWAKTVVEFIRHGANPVEKLKEVLTDMVGEEGGYEKDRLGKLYTQILLKTALQLRHPEEFDCLSLVLASSTLLREPVPMTAVHELFLHEYPSFNIILGGLKSLISVEGHYEGLRVRHRSFSDLLRDKPKIEQWLTNLLEGTLESKQRPILDAFIISRQHILLAEVCLRSMDRAPDINVSDTCPYEIALAYKCRHWVYHLRDAGEDGVLLAPLIETFTRKHVLHWMEVLSRSSSAYKTFRSLRRRVDRLCTLSRIESNETSDSLSAIKKVLMTIVEHVDIEVLDVVPKVFKVFEQSHLSTKTVVEVLLIPFKFLDERHELIVDAKTLIADLCTSLKLLMSAFTMLKRGLVNNSGIELFNLIVNVATYIHDLVWERGSTQMPHNTQFLNELRGFRKNLEVCRFDFREAVIIKTLIRCGAFDHPRDDMTFLNHVFRPIKKTSSTGGCLPGTRKSFLSDVETWLAAPVCTSHERSTNEVPKVLWISGFPGAGKTSFSVTIINKLLGHQCANFFVEQDSTDPREIWRCIAYQLADLDRGFKINILEVISKKPGLKYPRNATVLDQFRELICEPLKKLFADFPTLSRRFVVVIDGVEAGEDEGGFDDPAYKTEDKAQWTAFLDTIVMWHKELPSSCKVVFTSRIEAEIEKKLKPISHTIILDVGHNVSDESNRDIRHLFESALQNMLIGTDTIATLTKYAAGLFIWAITVIDFVRAGDYQERLEFVLANMTKVPGDLRRKPDNIGLLYGQILFKTAMCNELDALGLVLASLVLLRRPLPMSALQELYSPGGIMPDHSSGARLSDISRVFDGLKSVVVTGEDGLFRVRHKSFSDFLLNDHRVVSVVETFLGPTLKQPPHRSDAHILGTFTIVQQHALIARYCLRLLNKRAAISLANTSAALVYSCVHWVDHHEFRCTGQQSYADSGIKLTSSAKIYPLATVQKIALRWLEELSETRSSDFAARMLKIDYSSTLRSVFGAIEILDDQKDVETTGVAAHPIMRGILKVLSNVVIPVIDSNIVVKAMAAFATFATVRFGYQYAEYAFM</sequence>
<dbReference type="PANTHER" id="PTHR10039">
    <property type="entry name" value="AMELOGENIN"/>
    <property type="match status" value="1"/>
</dbReference>
<dbReference type="Proteomes" id="UP000053477">
    <property type="component" value="Unassembled WGS sequence"/>
</dbReference>
<dbReference type="CDD" id="cd00009">
    <property type="entry name" value="AAA"/>
    <property type="match status" value="1"/>
</dbReference>
<dbReference type="PANTHER" id="PTHR10039:SF14">
    <property type="entry name" value="NACHT DOMAIN-CONTAINING PROTEIN"/>
    <property type="match status" value="1"/>
</dbReference>
<accession>A0A0H2S5P0</accession>
<gene>
    <name evidence="3" type="ORF">SCHPADRAFT_65910</name>
</gene>
<dbReference type="SUPFAM" id="SSF52540">
    <property type="entry name" value="P-loop containing nucleoside triphosphate hydrolases"/>
    <property type="match status" value="3"/>
</dbReference>
<dbReference type="InterPro" id="IPR056884">
    <property type="entry name" value="NPHP3-like_N"/>
</dbReference>
<proteinExistence type="predicted"/>
<dbReference type="EMBL" id="KQ085886">
    <property type="protein sequence ID" value="KLO19527.1"/>
    <property type="molecule type" value="Genomic_DNA"/>
</dbReference>
<keyword evidence="1" id="KW-0677">Repeat</keyword>
<evidence type="ECO:0000259" key="2">
    <source>
        <dbReference type="PROSITE" id="PS50837"/>
    </source>
</evidence>
<keyword evidence="4" id="KW-1185">Reference proteome</keyword>
<organism evidence="3 4">
    <name type="scientific">Schizopora paradoxa</name>
    <dbReference type="NCBI Taxonomy" id="27342"/>
    <lineage>
        <taxon>Eukaryota</taxon>
        <taxon>Fungi</taxon>
        <taxon>Dikarya</taxon>
        <taxon>Basidiomycota</taxon>
        <taxon>Agaricomycotina</taxon>
        <taxon>Agaricomycetes</taxon>
        <taxon>Hymenochaetales</taxon>
        <taxon>Schizoporaceae</taxon>
        <taxon>Schizopora</taxon>
    </lineage>
</organism>
<evidence type="ECO:0000313" key="3">
    <source>
        <dbReference type="EMBL" id="KLO19527.1"/>
    </source>
</evidence>
<dbReference type="STRING" id="27342.A0A0H2S5P0"/>
<evidence type="ECO:0000313" key="4">
    <source>
        <dbReference type="Proteomes" id="UP000053477"/>
    </source>
</evidence>
<evidence type="ECO:0000256" key="1">
    <source>
        <dbReference type="ARBA" id="ARBA00022737"/>
    </source>
</evidence>
<protein>
    <recommendedName>
        <fullName evidence="2">NACHT domain-containing protein</fullName>
    </recommendedName>
</protein>